<protein>
    <submittedName>
        <fullName evidence="2">Uncharacterized protein</fullName>
    </submittedName>
</protein>
<dbReference type="AlphaFoldDB" id="A0A182YPX0"/>
<dbReference type="EnsemblMetazoa" id="ASTEI10506-RA">
    <property type="protein sequence ID" value="ASTEI10506-PA"/>
    <property type="gene ID" value="ASTEI10506"/>
</dbReference>
<feature type="compositionally biased region" description="Low complexity" evidence="1">
    <location>
        <begin position="12"/>
        <end position="43"/>
    </location>
</feature>
<feature type="region of interest" description="Disordered" evidence="1">
    <location>
        <begin position="1"/>
        <end position="43"/>
    </location>
</feature>
<keyword evidence="3" id="KW-1185">Reference proteome</keyword>
<evidence type="ECO:0000313" key="2">
    <source>
        <dbReference type="EnsemblMetazoa" id="ASTEI10506-PA"/>
    </source>
</evidence>
<dbReference type="Proteomes" id="UP000076408">
    <property type="component" value="Unassembled WGS sequence"/>
</dbReference>
<evidence type="ECO:0000256" key="1">
    <source>
        <dbReference type="SAM" id="MobiDB-lite"/>
    </source>
</evidence>
<dbReference type="VEuPathDB" id="VectorBase:ASTEI10506"/>
<name>A0A182YPX0_ANOST</name>
<proteinExistence type="predicted"/>
<sequence>MPKEANFKRPSKCAPSSPCSSSRSSPSSECLPTRTSAVRTRSTSDAVLLASARAATVRNGTNRASSRALTNASARRVSCATVTATVSVPGAATPTCNRPEQTRR</sequence>
<accession>A0A182YPX0</accession>
<reference evidence="3" key="1">
    <citation type="journal article" date="2014" name="Genome Biol.">
        <title>Genome analysis of a major urban malaria vector mosquito, Anopheles stephensi.</title>
        <authorList>
            <person name="Jiang X."/>
            <person name="Peery A."/>
            <person name="Hall A.B."/>
            <person name="Sharma A."/>
            <person name="Chen X.G."/>
            <person name="Waterhouse R.M."/>
            <person name="Komissarov A."/>
            <person name="Riehle M.M."/>
            <person name="Shouche Y."/>
            <person name="Sharakhova M.V."/>
            <person name="Lawson D."/>
            <person name="Pakpour N."/>
            <person name="Arensburger P."/>
            <person name="Davidson V.L."/>
            <person name="Eiglmeier K."/>
            <person name="Emrich S."/>
            <person name="George P."/>
            <person name="Kennedy R.C."/>
            <person name="Mane S.P."/>
            <person name="Maslen G."/>
            <person name="Oringanje C."/>
            <person name="Qi Y."/>
            <person name="Settlage R."/>
            <person name="Tojo M."/>
            <person name="Tubio J.M."/>
            <person name="Unger M.F."/>
            <person name="Wang B."/>
            <person name="Vernick K.D."/>
            <person name="Ribeiro J.M."/>
            <person name="James A.A."/>
            <person name="Michel K."/>
            <person name="Riehle M.A."/>
            <person name="Luckhart S."/>
            <person name="Sharakhov I.V."/>
            <person name="Tu Z."/>
        </authorList>
    </citation>
    <scope>NUCLEOTIDE SEQUENCE [LARGE SCALE GENOMIC DNA]</scope>
    <source>
        <strain evidence="3">Indian</strain>
    </source>
</reference>
<evidence type="ECO:0000313" key="3">
    <source>
        <dbReference type="Proteomes" id="UP000076408"/>
    </source>
</evidence>
<organism evidence="2 3">
    <name type="scientific">Anopheles stephensi</name>
    <name type="common">Indo-Pakistan malaria mosquito</name>
    <dbReference type="NCBI Taxonomy" id="30069"/>
    <lineage>
        <taxon>Eukaryota</taxon>
        <taxon>Metazoa</taxon>
        <taxon>Ecdysozoa</taxon>
        <taxon>Arthropoda</taxon>
        <taxon>Hexapoda</taxon>
        <taxon>Insecta</taxon>
        <taxon>Pterygota</taxon>
        <taxon>Neoptera</taxon>
        <taxon>Endopterygota</taxon>
        <taxon>Diptera</taxon>
        <taxon>Nematocera</taxon>
        <taxon>Culicoidea</taxon>
        <taxon>Culicidae</taxon>
        <taxon>Anophelinae</taxon>
        <taxon>Anopheles</taxon>
    </lineage>
</organism>
<reference evidence="2" key="2">
    <citation type="submission" date="2020-05" db="UniProtKB">
        <authorList>
            <consortium name="EnsemblMetazoa"/>
        </authorList>
    </citation>
    <scope>IDENTIFICATION</scope>
    <source>
        <strain evidence="2">Indian</strain>
    </source>
</reference>